<evidence type="ECO:0000313" key="2">
    <source>
        <dbReference type="EMBL" id="MEN2745756.1"/>
    </source>
</evidence>
<dbReference type="SUPFAM" id="SSF50974">
    <property type="entry name" value="Nitrous oxide reductase, N-terminal domain"/>
    <property type="match status" value="1"/>
</dbReference>
<dbReference type="InterPro" id="IPR015943">
    <property type="entry name" value="WD40/YVTN_repeat-like_dom_sf"/>
</dbReference>
<dbReference type="EMBL" id="JBDFRB010000017">
    <property type="protein sequence ID" value="MEN2745756.1"/>
    <property type="molecule type" value="Genomic_DNA"/>
</dbReference>
<proteinExistence type="inferred from homology"/>
<keyword evidence="3" id="KW-1185">Reference proteome</keyword>
<dbReference type="PANTHER" id="PTHR30344:SF1">
    <property type="entry name" value="6-PHOSPHOGLUCONOLACTONASE"/>
    <property type="match status" value="1"/>
</dbReference>
<dbReference type="Pfam" id="PF10282">
    <property type="entry name" value="Lactonase"/>
    <property type="match status" value="1"/>
</dbReference>
<name>A0ABU9X2R7_9MICC</name>
<evidence type="ECO:0000313" key="3">
    <source>
        <dbReference type="Proteomes" id="UP001422074"/>
    </source>
</evidence>
<organism evidence="2 3">
    <name type="scientific">Sinomonas halotolerans</name>
    <dbReference type="NCBI Taxonomy" id="1644133"/>
    <lineage>
        <taxon>Bacteria</taxon>
        <taxon>Bacillati</taxon>
        <taxon>Actinomycetota</taxon>
        <taxon>Actinomycetes</taxon>
        <taxon>Micrococcales</taxon>
        <taxon>Micrococcaceae</taxon>
        <taxon>Sinomonas</taxon>
    </lineage>
</organism>
<dbReference type="InterPro" id="IPR019405">
    <property type="entry name" value="Lactonase_7-beta_prop"/>
</dbReference>
<dbReference type="Gene3D" id="2.130.10.10">
    <property type="entry name" value="YVTN repeat-like/Quinoprotein amine dehydrogenase"/>
    <property type="match status" value="1"/>
</dbReference>
<dbReference type="RefSeq" id="WP_345886299.1">
    <property type="nucleotide sequence ID" value="NZ_JBDFRB010000017.1"/>
</dbReference>
<accession>A0ABU9X2R7</accession>
<reference evidence="2 3" key="1">
    <citation type="submission" date="2024-05" db="EMBL/GenBank/DDBJ databases">
        <title>Sinomonas sp. nov., isolated from a waste landfill.</title>
        <authorList>
            <person name="Zhao Y."/>
        </authorList>
    </citation>
    <scope>NUCLEOTIDE SEQUENCE [LARGE SCALE GENOMIC DNA]</scope>
    <source>
        <strain evidence="2 3">CCTCC AB2014300</strain>
    </source>
</reference>
<dbReference type="PANTHER" id="PTHR30344">
    <property type="entry name" value="6-PHOSPHOGLUCONOLACTONASE-RELATED"/>
    <property type="match status" value="1"/>
</dbReference>
<dbReference type="Proteomes" id="UP001422074">
    <property type="component" value="Unassembled WGS sequence"/>
</dbReference>
<gene>
    <name evidence="2" type="ORF">ABCQ75_14605</name>
</gene>
<sequence length="373" mass="37645">MTEPRTLLAIACPGAGAVDTLALDPTTGQLEPLATVDGLGGASALAFAPGGEARGASPGASPAGTTLYAACNEGRPRVVVLTVDGRGAGRVREDVPLPASSCFIVPDPAGRGLFSASYGEGRLDLVPVPGLSAGPARTFATGRNTHCAAVSPDGRFLYATALGDDRLSWFPAREALVESALEASPQADDGAAAPGGSVAAAPGSGPRYLRLNAAGDRAYVVHERTGEIAVYARDAGSGELELLERVSAVEGLGLEPGPVRSAETPDPGPGVVWAADLRLTPDCRFLYTTERSTGTVAAFAVGADGRLGYLSRTETEAQPCGAALDPSGRFLLVAGEGSSHVTAYRIGQDGSLAPVSRAATSAGPVWVEVRGGA</sequence>
<dbReference type="InterPro" id="IPR050282">
    <property type="entry name" value="Cycloisomerase_2"/>
</dbReference>
<comment type="similarity">
    <text evidence="1">Belongs to the cycloisomerase 2 family.</text>
</comment>
<comment type="caution">
    <text evidence="2">The sequence shown here is derived from an EMBL/GenBank/DDBJ whole genome shotgun (WGS) entry which is preliminary data.</text>
</comment>
<evidence type="ECO:0000256" key="1">
    <source>
        <dbReference type="ARBA" id="ARBA00005564"/>
    </source>
</evidence>
<protein>
    <submittedName>
        <fullName evidence="2">Beta-propeller fold lactonase family protein</fullName>
    </submittedName>
</protein>
<dbReference type="InterPro" id="IPR011045">
    <property type="entry name" value="N2O_reductase_N"/>
</dbReference>